<organism evidence="1 2">
    <name type="scientific">Parasitella parasitica</name>
    <dbReference type="NCBI Taxonomy" id="35722"/>
    <lineage>
        <taxon>Eukaryota</taxon>
        <taxon>Fungi</taxon>
        <taxon>Fungi incertae sedis</taxon>
        <taxon>Mucoromycota</taxon>
        <taxon>Mucoromycotina</taxon>
        <taxon>Mucoromycetes</taxon>
        <taxon>Mucorales</taxon>
        <taxon>Mucorineae</taxon>
        <taxon>Mucoraceae</taxon>
        <taxon>Parasitella</taxon>
    </lineage>
</organism>
<proteinExistence type="predicted"/>
<dbReference type="OrthoDB" id="2266637at2759"/>
<reference evidence="1 2" key="1">
    <citation type="submission" date="2014-09" db="EMBL/GenBank/DDBJ databases">
        <authorList>
            <person name="Ellenberger Sabrina"/>
        </authorList>
    </citation>
    <scope>NUCLEOTIDE SEQUENCE [LARGE SCALE GENOMIC DNA]</scope>
    <source>
        <strain evidence="1 2">CBS 412.66</strain>
    </source>
</reference>
<sequence length="89" mass="9888">MPPVHIPGVIGLVILNRGYVAVYLSPELNPIEQLWAIHKGKVKRNKLKDVEALTVRIIEGIEAVHVGNLQIIIQDSVNLFDNCRNKAAI</sequence>
<evidence type="ECO:0000313" key="1">
    <source>
        <dbReference type="EMBL" id="CEP16322.1"/>
    </source>
</evidence>
<protein>
    <recommendedName>
        <fullName evidence="3">Tc1-like transposase DDE domain-containing protein</fullName>
    </recommendedName>
</protein>
<gene>
    <name evidence="1" type="primary">PARPA_10578.1 scaffold 41204</name>
</gene>
<evidence type="ECO:0008006" key="3">
    <source>
        <dbReference type="Google" id="ProtNLM"/>
    </source>
</evidence>
<evidence type="ECO:0000313" key="2">
    <source>
        <dbReference type="Proteomes" id="UP000054107"/>
    </source>
</evidence>
<keyword evidence="2" id="KW-1185">Reference proteome</keyword>
<dbReference type="GO" id="GO:0003676">
    <property type="term" value="F:nucleic acid binding"/>
    <property type="evidence" value="ECO:0007669"/>
    <property type="project" value="InterPro"/>
</dbReference>
<dbReference type="Proteomes" id="UP000054107">
    <property type="component" value="Unassembled WGS sequence"/>
</dbReference>
<dbReference type="AlphaFoldDB" id="A0A0B7NFX2"/>
<dbReference type="EMBL" id="LN733059">
    <property type="protein sequence ID" value="CEP16322.1"/>
    <property type="molecule type" value="Genomic_DNA"/>
</dbReference>
<name>A0A0B7NFX2_9FUNG</name>
<dbReference type="InterPro" id="IPR036397">
    <property type="entry name" value="RNaseH_sf"/>
</dbReference>
<dbReference type="Gene3D" id="3.30.420.10">
    <property type="entry name" value="Ribonuclease H-like superfamily/Ribonuclease H"/>
    <property type="match status" value="1"/>
</dbReference>
<accession>A0A0B7NFX2</accession>